<accession>A0A1W9ZLB5</accession>
<dbReference type="AlphaFoldDB" id="A0A1W9ZLB5"/>
<gene>
    <name evidence="1" type="ORF">BST14_08130</name>
</gene>
<name>A0A1W9ZLB5_MYCAI</name>
<sequence>MSWVAGNPAATAEDKAVAELIAQDKQPGEEQRPAADHLVKLGYLCQRSDGTYEALAGDPRKWRP</sequence>
<evidence type="ECO:0000313" key="2">
    <source>
        <dbReference type="Proteomes" id="UP000192707"/>
    </source>
</evidence>
<proteinExistence type="predicted"/>
<comment type="caution">
    <text evidence="1">The sequence shown here is derived from an EMBL/GenBank/DDBJ whole genome shotgun (WGS) entry which is preliminary data.</text>
</comment>
<reference evidence="1 2" key="1">
    <citation type="submission" date="2016-12" db="EMBL/GenBank/DDBJ databases">
        <title>The new phylogeny of genus Mycobacterium.</title>
        <authorList>
            <person name="Tortoli E."/>
            <person name="Trovato A."/>
            <person name="Cirillo D.M."/>
        </authorList>
    </citation>
    <scope>NUCLEOTIDE SEQUENCE [LARGE SCALE GENOMIC DNA]</scope>
    <source>
        <strain evidence="1 2">DSM 45069</strain>
    </source>
</reference>
<evidence type="ECO:0000313" key="1">
    <source>
        <dbReference type="EMBL" id="ORA18086.1"/>
    </source>
</evidence>
<dbReference type="Proteomes" id="UP000192707">
    <property type="component" value="Unassembled WGS sequence"/>
</dbReference>
<organism evidence="1 2">
    <name type="scientific">Mycobacterium arosiense ATCC BAA-1401 = DSM 45069</name>
    <dbReference type="NCBI Taxonomy" id="1265311"/>
    <lineage>
        <taxon>Bacteria</taxon>
        <taxon>Bacillati</taxon>
        <taxon>Actinomycetota</taxon>
        <taxon>Actinomycetes</taxon>
        <taxon>Mycobacteriales</taxon>
        <taxon>Mycobacteriaceae</taxon>
        <taxon>Mycobacterium</taxon>
        <taxon>Mycobacterium avium complex (MAC)</taxon>
    </lineage>
</organism>
<protein>
    <submittedName>
        <fullName evidence="1">Uncharacterized protein</fullName>
    </submittedName>
</protein>
<dbReference type="EMBL" id="MVHG01000012">
    <property type="protein sequence ID" value="ORA18086.1"/>
    <property type="molecule type" value="Genomic_DNA"/>
</dbReference>
<keyword evidence="2" id="KW-1185">Reference proteome</keyword>